<organism evidence="1 2">
    <name type="scientific">Solanum tuberosum</name>
    <name type="common">Potato</name>
    <dbReference type="NCBI Taxonomy" id="4113"/>
    <lineage>
        <taxon>Eukaryota</taxon>
        <taxon>Viridiplantae</taxon>
        <taxon>Streptophyta</taxon>
        <taxon>Embryophyta</taxon>
        <taxon>Tracheophyta</taxon>
        <taxon>Spermatophyta</taxon>
        <taxon>Magnoliopsida</taxon>
        <taxon>eudicotyledons</taxon>
        <taxon>Gunneridae</taxon>
        <taxon>Pentapetalae</taxon>
        <taxon>asterids</taxon>
        <taxon>lamiids</taxon>
        <taxon>Solanales</taxon>
        <taxon>Solanaceae</taxon>
        <taxon>Solanoideae</taxon>
        <taxon>Solaneae</taxon>
        <taxon>Solanum</taxon>
    </lineage>
</organism>
<dbReference type="PANTHER" id="PTHR34836">
    <property type="entry name" value="OS06G0188250 PROTEIN"/>
    <property type="match status" value="1"/>
</dbReference>
<proteinExistence type="predicted"/>
<name>A0ABQ7WNT5_SOLTU</name>
<reference evidence="1 2" key="1">
    <citation type="journal article" date="2021" name="bioRxiv">
        <title>Chromosome-scale and haplotype-resolved genome assembly of a tetraploid potato cultivar.</title>
        <authorList>
            <person name="Sun H."/>
            <person name="Jiao W.-B."/>
            <person name="Krause K."/>
            <person name="Campoy J.A."/>
            <person name="Goel M."/>
            <person name="Folz-Donahue K."/>
            <person name="Kukat C."/>
            <person name="Huettel B."/>
            <person name="Schneeberger K."/>
        </authorList>
    </citation>
    <scope>NUCLEOTIDE SEQUENCE [LARGE SCALE GENOMIC DNA]</scope>
    <source>
        <strain evidence="1">SolTubOtavaFocal</strain>
        <tissue evidence="1">Leaves</tissue>
    </source>
</reference>
<gene>
    <name evidence="1" type="ORF">KY290_001292</name>
</gene>
<sequence length="109" mass="12052">MRVNSFKRNATDLEAFGVSRDGPKLLQAILNTIFKGLSGNCQIVDGHCNLHLIRSSMLLENFGSIIWPGDTTSVPKGWVIPINGKKLRIGVPVKDNFTEFVEVTRVLSL</sequence>
<dbReference type="InterPro" id="IPR015683">
    <property type="entry name" value="Ionotropic_Glu_rcpt"/>
</dbReference>
<accession>A0ABQ7WNT5</accession>
<comment type="caution">
    <text evidence="1">The sequence shown here is derived from an EMBL/GenBank/DDBJ whole genome shotgun (WGS) entry which is preliminary data.</text>
</comment>
<keyword evidence="2" id="KW-1185">Reference proteome</keyword>
<dbReference type="EMBL" id="JAIVGD010000001">
    <property type="protein sequence ID" value="KAH0781694.1"/>
    <property type="molecule type" value="Genomic_DNA"/>
</dbReference>
<protein>
    <submittedName>
        <fullName evidence="1">Uncharacterized protein</fullName>
    </submittedName>
</protein>
<dbReference type="Proteomes" id="UP000826656">
    <property type="component" value="Unassembled WGS sequence"/>
</dbReference>
<evidence type="ECO:0000313" key="2">
    <source>
        <dbReference type="Proteomes" id="UP000826656"/>
    </source>
</evidence>
<evidence type="ECO:0000313" key="1">
    <source>
        <dbReference type="EMBL" id="KAH0781694.1"/>
    </source>
</evidence>
<dbReference type="Gene3D" id="3.40.50.2300">
    <property type="match status" value="1"/>
</dbReference>
<dbReference type="PANTHER" id="PTHR34836:SF1">
    <property type="entry name" value="OS09G0428600 PROTEIN"/>
    <property type="match status" value="1"/>
</dbReference>